<comment type="caution">
    <text evidence="2">The sequence shown here is derived from an EMBL/GenBank/DDBJ whole genome shotgun (WGS) entry which is preliminary data.</text>
</comment>
<feature type="compositionally biased region" description="Pro residues" evidence="1">
    <location>
        <begin position="328"/>
        <end position="340"/>
    </location>
</feature>
<name>A0AAN7HGR2_9PEZI</name>
<reference evidence="2" key="2">
    <citation type="submission" date="2023-05" db="EMBL/GenBank/DDBJ databases">
        <authorList>
            <consortium name="Lawrence Berkeley National Laboratory"/>
            <person name="Steindorff A."/>
            <person name="Hensen N."/>
            <person name="Bonometti L."/>
            <person name="Westerberg I."/>
            <person name="Brannstrom I.O."/>
            <person name="Guillou S."/>
            <person name="Cros-Aarteil S."/>
            <person name="Calhoun S."/>
            <person name="Haridas S."/>
            <person name="Kuo A."/>
            <person name="Mondo S."/>
            <person name="Pangilinan J."/>
            <person name="Riley R."/>
            <person name="Labutti K."/>
            <person name="Andreopoulos B."/>
            <person name="Lipzen A."/>
            <person name="Chen C."/>
            <person name="Yanf M."/>
            <person name="Daum C."/>
            <person name="Ng V."/>
            <person name="Clum A."/>
            <person name="Ohm R."/>
            <person name="Martin F."/>
            <person name="Silar P."/>
            <person name="Natvig D."/>
            <person name="Lalanne C."/>
            <person name="Gautier V."/>
            <person name="Ament-Velasquez S.L."/>
            <person name="Kruys A."/>
            <person name="Hutchinson M.I."/>
            <person name="Powell A.J."/>
            <person name="Barry K."/>
            <person name="Miller A.N."/>
            <person name="Grigoriev I.V."/>
            <person name="Debuchy R."/>
            <person name="Gladieux P."/>
            <person name="Thoren M.H."/>
            <person name="Johannesson H."/>
        </authorList>
    </citation>
    <scope>NUCLEOTIDE SEQUENCE</scope>
    <source>
        <strain evidence="2">CBS 532.94</strain>
    </source>
</reference>
<feature type="region of interest" description="Disordered" evidence="1">
    <location>
        <begin position="398"/>
        <end position="470"/>
    </location>
</feature>
<sequence length="591" mass="65195">MDSNSTHSRDSRESALTSQSDRILDRKIERRALPESFSSNLGRKVPSSGRKVSDRSVRAMVNLFEKSTGTADKPPLSGPKLASNTSECIVDSDEKGTDQSGHNGNDDDNKTATWLEQAQPQHNRLDHLRNTAASMAPHAQVGYQIEEYSLTLLKHKSYFNNRPLARCLDDSQENGGITKIQRVRSRKEMDRRPAAQQNGKETTKIVQVEGEKKDSIPPARNRIPSPVEQLDDLMSQLLTWRAKCGYSTPKSSPRRDKLEPTEIESFWSNVRAQLWINDDEIYEERLMPAQINCMGVSEERNNGHTLESSTSAPTLHSSHHPVPEEARLPPPVPTRPPPPVPRERLLSTTSSHREQHSTAPSLDPFPEPDWDYPAWDQPPPSSVRLSVSDLGCLDITKHPFDGRVNPELPASRDCKRPLPVPPTNASHSRKPSSGPWIRPPTWRSLSSPLGPSSPPPSIPPPPPPLTQASAAQNHHHGYIYNRHGQHRAHPSRTSASTTISTTHSCAITDNSSSSSSRTPKTSTSSTTTRSTRARSSTSTGAEVSVSAAIRARAAPARPEGRRLTTEEKLSEIDAFLSPDLSPGREDDGGWI</sequence>
<keyword evidence="3" id="KW-1185">Reference proteome</keyword>
<reference evidence="2" key="1">
    <citation type="journal article" date="2023" name="Mol. Phylogenet. Evol.">
        <title>Genome-scale phylogeny and comparative genomics of the fungal order Sordariales.</title>
        <authorList>
            <person name="Hensen N."/>
            <person name="Bonometti L."/>
            <person name="Westerberg I."/>
            <person name="Brannstrom I.O."/>
            <person name="Guillou S."/>
            <person name="Cros-Aarteil S."/>
            <person name="Calhoun S."/>
            <person name="Haridas S."/>
            <person name="Kuo A."/>
            <person name="Mondo S."/>
            <person name="Pangilinan J."/>
            <person name="Riley R."/>
            <person name="LaButti K."/>
            <person name="Andreopoulos B."/>
            <person name="Lipzen A."/>
            <person name="Chen C."/>
            <person name="Yan M."/>
            <person name="Daum C."/>
            <person name="Ng V."/>
            <person name="Clum A."/>
            <person name="Steindorff A."/>
            <person name="Ohm R.A."/>
            <person name="Martin F."/>
            <person name="Silar P."/>
            <person name="Natvig D.O."/>
            <person name="Lalanne C."/>
            <person name="Gautier V."/>
            <person name="Ament-Velasquez S.L."/>
            <person name="Kruys A."/>
            <person name="Hutchinson M.I."/>
            <person name="Powell A.J."/>
            <person name="Barry K."/>
            <person name="Miller A.N."/>
            <person name="Grigoriev I.V."/>
            <person name="Debuchy R."/>
            <person name="Gladieux P."/>
            <person name="Hiltunen Thoren M."/>
            <person name="Johannesson H."/>
        </authorList>
    </citation>
    <scope>NUCLEOTIDE SEQUENCE</scope>
    <source>
        <strain evidence="2">CBS 532.94</strain>
    </source>
</reference>
<feature type="compositionally biased region" description="Basic and acidic residues" evidence="1">
    <location>
        <begin position="582"/>
        <end position="591"/>
    </location>
</feature>
<feature type="region of interest" description="Disordered" evidence="1">
    <location>
        <begin position="505"/>
        <end position="591"/>
    </location>
</feature>
<proteinExistence type="predicted"/>
<evidence type="ECO:0000256" key="1">
    <source>
        <dbReference type="SAM" id="MobiDB-lite"/>
    </source>
</evidence>
<feature type="compositionally biased region" description="Low complexity" evidence="1">
    <location>
        <begin position="511"/>
        <end position="557"/>
    </location>
</feature>
<feature type="region of interest" description="Disordered" evidence="1">
    <location>
        <begin position="300"/>
        <end position="383"/>
    </location>
</feature>
<feature type="compositionally biased region" description="Polar residues" evidence="1">
    <location>
        <begin position="303"/>
        <end position="316"/>
    </location>
</feature>
<gene>
    <name evidence="2" type="ORF">C8A03DRAFT_12424</name>
</gene>
<dbReference type="Proteomes" id="UP001303760">
    <property type="component" value="Unassembled WGS sequence"/>
</dbReference>
<feature type="compositionally biased region" description="Pro residues" evidence="1">
    <location>
        <begin position="451"/>
        <end position="465"/>
    </location>
</feature>
<feature type="compositionally biased region" description="Basic and acidic residues" evidence="1">
    <location>
        <begin position="341"/>
        <end position="356"/>
    </location>
</feature>
<feature type="region of interest" description="Disordered" evidence="1">
    <location>
        <begin position="1"/>
        <end position="110"/>
    </location>
</feature>
<feature type="compositionally biased region" description="Basic and acidic residues" evidence="1">
    <location>
        <begin position="22"/>
        <end position="33"/>
    </location>
</feature>
<organism evidence="2 3">
    <name type="scientific">Achaetomium macrosporum</name>
    <dbReference type="NCBI Taxonomy" id="79813"/>
    <lineage>
        <taxon>Eukaryota</taxon>
        <taxon>Fungi</taxon>
        <taxon>Dikarya</taxon>
        <taxon>Ascomycota</taxon>
        <taxon>Pezizomycotina</taxon>
        <taxon>Sordariomycetes</taxon>
        <taxon>Sordariomycetidae</taxon>
        <taxon>Sordariales</taxon>
        <taxon>Chaetomiaceae</taxon>
        <taxon>Achaetomium</taxon>
    </lineage>
</organism>
<dbReference type="AlphaFoldDB" id="A0AAN7HGR2"/>
<evidence type="ECO:0000313" key="3">
    <source>
        <dbReference type="Proteomes" id="UP001303760"/>
    </source>
</evidence>
<feature type="region of interest" description="Disordered" evidence="1">
    <location>
        <begin position="182"/>
        <end position="202"/>
    </location>
</feature>
<accession>A0AAN7HGR2</accession>
<protein>
    <submittedName>
        <fullName evidence="2">Uncharacterized protein</fullName>
    </submittedName>
</protein>
<feature type="compositionally biased region" description="Basic and acidic residues" evidence="1">
    <location>
        <begin position="558"/>
        <end position="571"/>
    </location>
</feature>
<dbReference type="EMBL" id="MU860024">
    <property type="protein sequence ID" value="KAK4241340.1"/>
    <property type="molecule type" value="Genomic_DNA"/>
</dbReference>
<evidence type="ECO:0000313" key="2">
    <source>
        <dbReference type="EMBL" id="KAK4241340.1"/>
    </source>
</evidence>